<feature type="domain" description="HD" evidence="1">
    <location>
        <begin position="23"/>
        <end position="137"/>
    </location>
</feature>
<dbReference type="Proteomes" id="UP000002420">
    <property type="component" value="Chromosome"/>
</dbReference>
<dbReference type="InterPro" id="IPR003607">
    <property type="entry name" value="HD/PDEase_dom"/>
</dbReference>
<keyword evidence="3" id="KW-1185">Reference proteome</keyword>
<dbReference type="AlphaFoldDB" id="B3E4T2"/>
<proteinExistence type="predicted"/>
<name>B3E4T2_TRIL1</name>
<reference evidence="2 3" key="1">
    <citation type="submission" date="2008-05" db="EMBL/GenBank/DDBJ databases">
        <title>Complete sequence of chromosome of Geobacter lovleyi SZ.</title>
        <authorList>
            <consortium name="US DOE Joint Genome Institute"/>
            <person name="Lucas S."/>
            <person name="Copeland A."/>
            <person name="Lapidus A."/>
            <person name="Glavina del Rio T."/>
            <person name="Dalin E."/>
            <person name="Tice H."/>
            <person name="Bruce D."/>
            <person name="Goodwin L."/>
            <person name="Pitluck S."/>
            <person name="Chertkov O."/>
            <person name="Meincke L."/>
            <person name="Brettin T."/>
            <person name="Detter J.C."/>
            <person name="Han C."/>
            <person name="Tapia R."/>
            <person name="Kuske C.R."/>
            <person name="Schmutz J."/>
            <person name="Larimer F."/>
            <person name="Land M."/>
            <person name="Hauser L."/>
            <person name="Kyrpides N."/>
            <person name="Mikhailova N."/>
            <person name="Sung Y."/>
            <person name="Fletcher K.E."/>
            <person name="Ritalahti K.M."/>
            <person name="Loeffler F.E."/>
            <person name="Richardson P."/>
        </authorList>
    </citation>
    <scope>NUCLEOTIDE SEQUENCE [LARGE SCALE GENOMIC DNA]</scope>
    <source>
        <strain evidence="3">ATCC BAA-1151 / DSM 17278 / SZ</strain>
    </source>
</reference>
<evidence type="ECO:0000259" key="1">
    <source>
        <dbReference type="Pfam" id="PF01966"/>
    </source>
</evidence>
<accession>B3E4T2</accession>
<sequence>MLAVEELLKRYCSPKTVEILMIHGRMVAGKALSACAVVNADSETRRLVIEAAYLHDIGVCKVNAPDIACHGAEPYIRHGVLGRELLDAEGLPLHALICERHTGVGLTINDITSQNLPLPQRDMTPETLAERIICYADLFFSKNPDRLEKEKSVEKIRKNLAKFGDDKVAIFEAWQREFDAG</sequence>
<gene>
    <name evidence="2" type="ordered locus">Glov_2302</name>
</gene>
<dbReference type="EMBL" id="CP001089">
    <property type="protein sequence ID" value="ACD96018.1"/>
    <property type="molecule type" value="Genomic_DNA"/>
</dbReference>
<dbReference type="RefSeq" id="WP_012470352.1">
    <property type="nucleotide sequence ID" value="NC_010814.1"/>
</dbReference>
<dbReference type="Gene3D" id="1.10.3210.10">
    <property type="entry name" value="Hypothetical protein af1432"/>
    <property type="match status" value="1"/>
</dbReference>
<dbReference type="eggNOG" id="COG2206">
    <property type="taxonomic scope" value="Bacteria"/>
</dbReference>
<dbReference type="KEGG" id="glo:Glov_2302"/>
<evidence type="ECO:0000313" key="2">
    <source>
        <dbReference type="EMBL" id="ACD96018.1"/>
    </source>
</evidence>
<dbReference type="PANTHER" id="PTHR35795">
    <property type="entry name" value="SLR1885 PROTEIN"/>
    <property type="match status" value="1"/>
</dbReference>
<dbReference type="HOGENOM" id="CLU_073842_0_1_7"/>
<dbReference type="CDD" id="cd00077">
    <property type="entry name" value="HDc"/>
    <property type="match status" value="1"/>
</dbReference>
<dbReference type="STRING" id="398767.Glov_2302"/>
<organism evidence="2 3">
    <name type="scientific">Trichlorobacter lovleyi (strain ATCC BAA-1151 / DSM 17278 / SZ)</name>
    <name type="common">Geobacter lovleyi</name>
    <dbReference type="NCBI Taxonomy" id="398767"/>
    <lineage>
        <taxon>Bacteria</taxon>
        <taxon>Pseudomonadati</taxon>
        <taxon>Thermodesulfobacteriota</taxon>
        <taxon>Desulfuromonadia</taxon>
        <taxon>Geobacterales</taxon>
        <taxon>Geobacteraceae</taxon>
        <taxon>Trichlorobacter</taxon>
    </lineage>
</organism>
<dbReference type="InterPro" id="IPR051094">
    <property type="entry name" value="Diverse_Catalytic_Enzymes"/>
</dbReference>
<protein>
    <submittedName>
        <fullName evidence="2">HD domain protein</fullName>
    </submittedName>
</protein>
<dbReference type="SUPFAM" id="SSF109604">
    <property type="entry name" value="HD-domain/PDEase-like"/>
    <property type="match status" value="1"/>
</dbReference>
<dbReference type="Pfam" id="PF01966">
    <property type="entry name" value="HD"/>
    <property type="match status" value="1"/>
</dbReference>
<dbReference type="InterPro" id="IPR006674">
    <property type="entry name" value="HD_domain"/>
</dbReference>
<dbReference type="PANTHER" id="PTHR35795:SF1">
    <property type="entry name" value="BIS(5'-NUCLEOSYL)-TETRAPHOSPHATASE, SYMMETRICAL"/>
    <property type="match status" value="1"/>
</dbReference>
<evidence type="ECO:0000313" key="3">
    <source>
        <dbReference type="Proteomes" id="UP000002420"/>
    </source>
</evidence>
<dbReference type="OrthoDB" id="1722553at2"/>